<dbReference type="RefSeq" id="WP_058246622.1">
    <property type="nucleotide sequence ID" value="NZ_CYSE01000002.1"/>
</dbReference>
<keyword evidence="4" id="KW-1185">Reference proteome</keyword>
<evidence type="ECO:0000256" key="1">
    <source>
        <dbReference type="SAM" id="SignalP"/>
    </source>
</evidence>
<proteinExistence type="predicted"/>
<keyword evidence="1" id="KW-0732">Signal</keyword>
<reference evidence="3 4" key="1">
    <citation type="submission" date="2015-09" db="EMBL/GenBank/DDBJ databases">
        <authorList>
            <consortium name="Swine Surveillance"/>
        </authorList>
    </citation>
    <scope>NUCLEOTIDE SEQUENCE [LARGE SCALE GENOMIC DNA]</scope>
    <source>
        <strain evidence="3 4">CECT 7648</strain>
    </source>
</reference>
<accession>A0A0P1GN05</accession>
<dbReference type="AlphaFoldDB" id="A0A0P1GN05"/>
<evidence type="ECO:0000259" key="2">
    <source>
        <dbReference type="Pfam" id="PF01607"/>
    </source>
</evidence>
<feature type="chain" id="PRO_5006063599" description="Chitin-binding type-2 domain-containing protein" evidence="1">
    <location>
        <begin position="21"/>
        <end position="50"/>
    </location>
</feature>
<evidence type="ECO:0000313" key="3">
    <source>
        <dbReference type="EMBL" id="CUH76707.1"/>
    </source>
</evidence>
<dbReference type="SUPFAM" id="SSF57625">
    <property type="entry name" value="Invertebrate chitin-binding proteins"/>
    <property type="match status" value="1"/>
</dbReference>
<gene>
    <name evidence="3" type="ORF">TRN7648_01086</name>
</gene>
<dbReference type="OrthoDB" id="7874402at2"/>
<dbReference type="EMBL" id="CYSE01000002">
    <property type="protein sequence ID" value="CUH76707.1"/>
    <property type="molecule type" value="Genomic_DNA"/>
</dbReference>
<dbReference type="STRING" id="441103.TRN7648_01086"/>
<dbReference type="GO" id="GO:0008061">
    <property type="term" value="F:chitin binding"/>
    <property type="evidence" value="ECO:0007669"/>
    <property type="project" value="InterPro"/>
</dbReference>
<dbReference type="Pfam" id="PF01607">
    <property type="entry name" value="CBM_14"/>
    <property type="match status" value="1"/>
</dbReference>
<dbReference type="InterPro" id="IPR036508">
    <property type="entry name" value="Chitin-bd_dom_sf"/>
</dbReference>
<dbReference type="InterPro" id="IPR002557">
    <property type="entry name" value="Chitin-bd_dom"/>
</dbReference>
<name>A0A0P1GN05_9RHOB</name>
<protein>
    <recommendedName>
        <fullName evidence="2">Chitin-binding type-2 domain-containing protein</fullName>
    </recommendedName>
</protein>
<evidence type="ECO:0000313" key="4">
    <source>
        <dbReference type="Proteomes" id="UP000054935"/>
    </source>
</evidence>
<feature type="signal peptide" evidence="1">
    <location>
        <begin position="1"/>
        <end position="20"/>
    </location>
</feature>
<dbReference type="Proteomes" id="UP000054935">
    <property type="component" value="Unassembled WGS sequence"/>
</dbReference>
<feature type="domain" description="Chitin-binding type-2" evidence="2">
    <location>
        <begin position="19"/>
        <end position="47"/>
    </location>
</feature>
<sequence length="50" mass="5126">MIKTLLVATALTVAPMMAFAQCSGHKDQAMTCAAGTVYDADSNSCKTVTG</sequence>
<organism evidence="3 4">
    <name type="scientific">Tropicibacter naphthalenivorans</name>
    <dbReference type="NCBI Taxonomy" id="441103"/>
    <lineage>
        <taxon>Bacteria</taxon>
        <taxon>Pseudomonadati</taxon>
        <taxon>Pseudomonadota</taxon>
        <taxon>Alphaproteobacteria</taxon>
        <taxon>Rhodobacterales</taxon>
        <taxon>Roseobacteraceae</taxon>
        <taxon>Tropicibacter</taxon>
    </lineage>
</organism>
<dbReference type="GO" id="GO:0005576">
    <property type="term" value="C:extracellular region"/>
    <property type="evidence" value="ECO:0007669"/>
    <property type="project" value="InterPro"/>
</dbReference>